<dbReference type="Pfam" id="PF02498">
    <property type="entry name" value="Bro-N"/>
    <property type="match status" value="1"/>
</dbReference>
<dbReference type="InterPro" id="IPR003497">
    <property type="entry name" value="BRO_N_domain"/>
</dbReference>
<dbReference type="EMBL" id="MVHJ01000033">
    <property type="protein sequence ID" value="ORA02155.1"/>
    <property type="molecule type" value="Genomic_DNA"/>
</dbReference>
<dbReference type="InterPro" id="IPR005039">
    <property type="entry name" value="Ant_C"/>
</dbReference>
<dbReference type="GO" id="GO:0003677">
    <property type="term" value="F:DNA binding"/>
    <property type="evidence" value="ECO:0007669"/>
    <property type="project" value="InterPro"/>
</dbReference>
<dbReference type="PROSITE" id="PS51750">
    <property type="entry name" value="BRO_N"/>
    <property type="match status" value="1"/>
</dbReference>
<dbReference type="PANTHER" id="PTHR36180">
    <property type="entry name" value="DNA-BINDING PROTEIN-RELATED-RELATED"/>
    <property type="match status" value="1"/>
</dbReference>
<accession>A0A1W9YQ12</accession>
<dbReference type="STRING" id="564198.BST17_24915"/>
<comment type="caution">
    <text evidence="2">The sequence shown here is derived from an EMBL/GenBank/DDBJ whole genome shotgun (WGS) entry which is preliminary data.</text>
</comment>
<dbReference type="Pfam" id="PF03374">
    <property type="entry name" value="ANT"/>
    <property type="match status" value="1"/>
</dbReference>
<feature type="domain" description="Bro-N" evidence="1">
    <location>
        <begin position="1"/>
        <end position="110"/>
    </location>
</feature>
<keyword evidence="3" id="KW-1185">Reference proteome</keyword>
<sequence length="269" mass="29834">MSESNHTGALVPFNYGDSPVRVIVIDGEPWFVLTDLCKVLDLTNPRNVAARLADDQKGVRPVDTLGGQQSMTIVSEAGMYEVVFRSDKPEAVAFRRWITGTVLPEIRRTGSFNAQPALPQTREERFALALVDAKQMIVERDETIKELTAPARSWQLLADARGDFSVAEAAKILSRDPSITTGRDRLFDFMAEQKWIFRSKNARGGWEAYQTAVDTRRLVEKPAKPFLNSKTGAYELPAPTIRVTAKGIGKLHELMGGTEPIRFVVGEAS</sequence>
<organism evidence="2 3">
    <name type="scientific">Mycolicibacterium bacteremicum</name>
    <name type="common">Mycobacterium bacteremicum</name>
    <dbReference type="NCBI Taxonomy" id="564198"/>
    <lineage>
        <taxon>Bacteria</taxon>
        <taxon>Bacillati</taxon>
        <taxon>Actinomycetota</taxon>
        <taxon>Actinomycetes</taxon>
        <taxon>Mycobacteriales</taxon>
        <taxon>Mycobacteriaceae</taxon>
        <taxon>Mycolicibacterium</taxon>
    </lineage>
</organism>
<evidence type="ECO:0000313" key="2">
    <source>
        <dbReference type="EMBL" id="ORA02155.1"/>
    </source>
</evidence>
<dbReference type="Proteomes" id="UP000192366">
    <property type="component" value="Unassembled WGS sequence"/>
</dbReference>
<name>A0A1W9YQ12_MYCBA</name>
<dbReference type="SMART" id="SM01040">
    <property type="entry name" value="Bro-N"/>
    <property type="match status" value="1"/>
</dbReference>
<dbReference type="OrthoDB" id="9812611at2"/>
<reference evidence="2 3" key="1">
    <citation type="submission" date="2017-02" db="EMBL/GenBank/DDBJ databases">
        <title>The new phylogeny of genus Mycobacterium.</title>
        <authorList>
            <person name="Tortoli E."/>
            <person name="Trovato A."/>
            <person name="Cirillo D.M."/>
        </authorList>
    </citation>
    <scope>NUCLEOTIDE SEQUENCE [LARGE SCALE GENOMIC DNA]</scope>
    <source>
        <strain evidence="2 3">DSM 45578</strain>
    </source>
</reference>
<evidence type="ECO:0000259" key="1">
    <source>
        <dbReference type="PROSITE" id="PS51750"/>
    </source>
</evidence>
<gene>
    <name evidence="2" type="ORF">BST17_24915</name>
</gene>
<dbReference type="PANTHER" id="PTHR36180:SF2">
    <property type="entry name" value="BRO FAMILY PROTEIN"/>
    <property type="match status" value="1"/>
</dbReference>
<proteinExistence type="predicted"/>
<evidence type="ECO:0000313" key="3">
    <source>
        <dbReference type="Proteomes" id="UP000192366"/>
    </source>
</evidence>
<protein>
    <recommendedName>
        <fullName evidence="1">Bro-N domain-containing protein</fullName>
    </recommendedName>
</protein>
<dbReference type="AlphaFoldDB" id="A0A1W9YQ12"/>